<name>A0ABN5JHN6_FUSVA</name>
<dbReference type="InterPro" id="IPR036709">
    <property type="entry name" value="Autotransporte_beta_dom_sf"/>
</dbReference>
<dbReference type="SUPFAM" id="SSF103515">
    <property type="entry name" value="Autotransporter"/>
    <property type="match status" value="1"/>
</dbReference>
<gene>
    <name evidence="3" type="ORF">C4N18_03860</name>
</gene>
<feature type="transmembrane region" description="Helical" evidence="1">
    <location>
        <begin position="20"/>
        <end position="38"/>
    </location>
</feature>
<evidence type="ECO:0000313" key="4">
    <source>
        <dbReference type="Proteomes" id="UP000241238"/>
    </source>
</evidence>
<evidence type="ECO:0000313" key="3">
    <source>
        <dbReference type="EMBL" id="AVQ30399.1"/>
    </source>
</evidence>
<evidence type="ECO:0000256" key="1">
    <source>
        <dbReference type="SAM" id="Phobius"/>
    </source>
</evidence>
<keyword evidence="1" id="KW-1133">Transmembrane helix</keyword>
<dbReference type="Pfam" id="PF03797">
    <property type="entry name" value="Autotransporter"/>
    <property type="match status" value="1"/>
</dbReference>
<proteinExistence type="predicted"/>
<reference evidence="4" key="1">
    <citation type="journal article" date="2018" name="MSphere">
        <title>Fusobacterium Genomics Using MinION and Illumina Sequencing Enables Genome Completion and Correction.</title>
        <authorList>
            <person name="Todd S.M."/>
            <person name="Settlage R.E."/>
            <person name="Lahmers K.K."/>
            <person name="Slade D.J."/>
        </authorList>
    </citation>
    <scope>NUCLEOTIDE SEQUENCE [LARGE SCALE GENOMIC DNA]</scope>
    <source>
        <strain evidence="4">ATCC 27725</strain>
    </source>
</reference>
<dbReference type="EMBL" id="CP028103">
    <property type="protein sequence ID" value="AVQ30399.1"/>
    <property type="molecule type" value="Genomic_DNA"/>
</dbReference>
<evidence type="ECO:0000259" key="2">
    <source>
        <dbReference type="PROSITE" id="PS51208"/>
    </source>
</evidence>
<dbReference type="RefSeq" id="WP_005948780.1">
    <property type="nucleotide sequence ID" value="NZ_CP028103.1"/>
</dbReference>
<dbReference type="Proteomes" id="UP000241238">
    <property type="component" value="Chromosome"/>
</dbReference>
<organism evidence="3 4">
    <name type="scientific">Fusobacterium varium ATCC 27725</name>
    <dbReference type="NCBI Taxonomy" id="469618"/>
    <lineage>
        <taxon>Bacteria</taxon>
        <taxon>Fusobacteriati</taxon>
        <taxon>Fusobacteriota</taxon>
        <taxon>Fusobacteriia</taxon>
        <taxon>Fusobacteriales</taxon>
        <taxon>Fusobacteriaceae</taxon>
        <taxon>Fusobacterium</taxon>
    </lineage>
</organism>
<keyword evidence="1" id="KW-0812">Transmembrane</keyword>
<keyword evidence="4" id="KW-1185">Reference proteome</keyword>
<dbReference type="PROSITE" id="PS51208">
    <property type="entry name" value="AUTOTRANSPORTER"/>
    <property type="match status" value="1"/>
</dbReference>
<feature type="domain" description="Autotransporter" evidence="2">
    <location>
        <begin position="1515"/>
        <end position="1794"/>
    </location>
</feature>
<sequence length="1794" mass="186564">MRNNDIESSLKRFLKRKVKITLGVVVAFLITGTVGYGGDIVAKGVTKEYTITEQDGKPKIIGGWNYTKDSADKNADHSNSTTSITLTSGTFDELIGGNHLKNTGSTDTYISKIGNTSVTMNGGTVQYLIGGSKSNGTKADITNGKTKVIVNGGTIGQSDSNGVIKAGLIGGNYIKSTSGQGTLITAKTDETDVEITGGTFANKVIGGSFVDTYGTNTVKGLTVEDKETNLKISGGTFNNFVIGGGAAAGTGNTSTVGTSNLTIKGGIFNSNIYAGGAALEGVKGKNDIGTVRVSNSNLTIDGTDVVKGNLKFSGAIYAGGLDSGISGKITLTLKNLTQDMFGVKGGIYGGSKGSTEGALVEDGDIEINISNSHIYADILGGGGAFGKSSKVKAKNTKITVSNTSISGYENNGNTWTGRIFGAGMAQGGALFEQESTDVVINNVDGVTYDQNNGEVSNKVGVRIYGGGQNYKAGVDSQLKIGSTKVTIGGNKTALAEVYGGSIISGTGNKGTVSVGKTEVIINDGKIVDYVVGGNNTNWNGYSVVGIEDNNGKEYKNGQKYADGSTKITINGGDMSTAEIIGGSYVDYGLYYEDNVIHDGIVYGTTNIDIKGGKIGLVVGGGKALYSNPVPRGNGEVYPSTSNVEGTTNINITGGSLSGNIIGGGYAFSNQSSVESIANVKGTTNINISGGTIEKNIYGGGFADGKSAAANVEGDTNITISGGDIGGNIYAGGLVDVENGGTANVNGDTNITISGGDIEGNIYAGGLAENGGTANVTGNSTVTFLNGSTFANSVYGTSEVNSALANNDASKKSTLAFGNDKEKFEGEFKGKFSNFNILRTGKGSVVGIGELNSNNINRDIEITGSGRIKTKINEIGGNIKLTGGTLEIYTEDKENKEDKINFGDKKLTLSDKGILETKSGNIFANALNPDGKTKDSGEVGTGNSIEYNGGSVALNDKKYNLDYLTSAIAAMKKKSGSKTSILMLGTLVNADGEKQDEIDIDTAAGIGDKALLDNVTVNVGEKNTSLVIGDTSGAGDTGTVSTNNNLNASTLNFDASGTEEEGEKTISIKKESKLVLGGTKDGELVTVGGKAEADKVKINVEAGTLVLGSNFSSGANQTLSASVIVGGAEAGAGKLEVNAGNQTVTGTIENKESGTVAVSKDAALNAKEIKNEGALNVAGNAEIKTLTGGENSIITVGDNGSAGKLVVETLQLNGGKMFLDPVWKEGEVNTIGNASKGAVIFDGTNGIDGQIAVGQNSVLVVGDKATDWAEKAFENSGLKWKDDITAALAIRGNQTLGTLGIVATNDGSQGSKTSGGSINVNGSLTGHSNENYKGTGYLNFADNSLLIVDTGSLNGKAAISGVKSLSVANTSKLYLENMTAGTHTILTGEGIDYKGWNDSNILNGDRMLAVTGNKEGNKFTVTAAVQKAEDVLQGVVVPNMINNIWRRELNTIRTNEGIKFLSKAIDKGYIADTKESVRTINEAVQIAGVAGVHRTGLDTIKRTSDTAVRQLSMVNKDAAKEGLWAEMSYGSTDVSGVKIGNTDTGYNGRYEGISVGSNFKTWESGVLGGAFHYVSGENKSDEGVSRTKNEYEYFGLSLYNNLRVGNINIIGDLGYSRGDNEIKQYTKIERLKADIDTELMTAGIKGEYLIQQDNFNIVPYVGLRYVRLNVDSFDTKNDTGKLFHTEKEDADLFLVPVGVNISTQVINQSGWTVKPKLDLAYIGALGDKKSETKVGLAEYSAIDEIKVNMADSSAYSGSIGVEFKKDNKAFEVGYSLYSSKHETENRGTMSFKYNF</sequence>
<dbReference type="Gene3D" id="2.40.128.130">
    <property type="entry name" value="Autotransporter beta-domain"/>
    <property type="match status" value="1"/>
</dbReference>
<protein>
    <submittedName>
        <fullName evidence="3">Autotransporter domain-containing protein</fullName>
    </submittedName>
</protein>
<accession>A0ABN5JHN6</accession>
<dbReference type="InterPro" id="IPR005546">
    <property type="entry name" value="Autotransporte_beta"/>
</dbReference>
<keyword evidence="1" id="KW-0472">Membrane</keyword>
<dbReference type="GeneID" id="77467115"/>
<dbReference type="SMART" id="SM00869">
    <property type="entry name" value="Autotransporter"/>
    <property type="match status" value="1"/>
</dbReference>